<evidence type="ECO:0000256" key="1">
    <source>
        <dbReference type="SAM" id="MobiDB-lite"/>
    </source>
</evidence>
<evidence type="ECO:0000259" key="2">
    <source>
        <dbReference type="Pfam" id="PF00934"/>
    </source>
</evidence>
<accession>A0A2U3NIC8</accession>
<evidence type="ECO:0000313" key="3">
    <source>
        <dbReference type="EMBL" id="SPM31289.1"/>
    </source>
</evidence>
<dbReference type="InterPro" id="IPR000084">
    <property type="entry name" value="PE-PGRS_N"/>
</dbReference>
<dbReference type="InterPro" id="IPR038332">
    <property type="entry name" value="PPE_sf"/>
</dbReference>
<feature type="non-terminal residue" evidence="3">
    <location>
        <position position="1"/>
    </location>
</feature>
<dbReference type="Pfam" id="PF00934">
    <property type="entry name" value="PE"/>
    <property type="match status" value="1"/>
</dbReference>
<proteinExistence type="predicted"/>
<keyword evidence="4" id="KW-1185">Reference proteome</keyword>
<dbReference type="AlphaFoldDB" id="A0A2U3NIC8"/>
<feature type="region of interest" description="Disordered" evidence="1">
    <location>
        <begin position="73"/>
        <end position="95"/>
    </location>
</feature>
<gene>
    <name evidence="3" type="ORF">MTAB308_4802</name>
</gene>
<sequence>VSAAISAVSGDVGKEFQALSAQAAAFHSQFVQALNGGGFAYEATEAANASPLQTLEQDILGVINAPTQALTGRPLIGNGTNGAPGTGKTAGPVGC</sequence>
<name>A0A2U3NIC8_9MYCO</name>
<reference evidence="3 4" key="1">
    <citation type="submission" date="2017-01" db="EMBL/GenBank/DDBJ databases">
        <authorList>
            <consortium name="Urmite Genomes"/>
        </authorList>
    </citation>
    <scope>NUCLEOTIDE SEQUENCE [LARGE SCALE GENOMIC DNA]</scope>
    <source>
        <strain evidence="3 4">AB308</strain>
    </source>
</reference>
<dbReference type="STRING" id="1841859.GCA_900157385_04805"/>
<dbReference type="Proteomes" id="UP000241595">
    <property type="component" value="Unassembled WGS sequence"/>
</dbReference>
<evidence type="ECO:0000313" key="4">
    <source>
        <dbReference type="Proteomes" id="UP000241595"/>
    </source>
</evidence>
<feature type="domain" description="PE" evidence="2">
    <location>
        <begin position="1"/>
        <end position="48"/>
    </location>
</feature>
<protein>
    <submittedName>
        <fullName evidence="3">PE-PGRS family protein PE_PGRS58</fullName>
    </submittedName>
</protein>
<dbReference type="Gene3D" id="1.10.287.850">
    <property type="entry name" value="HP0062-like domain"/>
    <property type="match status" value="1"/>
</dbReference>
<dbReference type="SUPFAM" id="SSF140459">
    <property type="entry name" value="PE/PPE dimer-like"/>
    <property type="match status" value="1"/>
</dbReference>
<dbReference type="EMBL" id="FTRV01000016">
    <property type="protein sequence ID" value="SPM31289.1"/>
    <property type="molecule type" value="Genomic_DNA"/>
</dbReference>
<organism evidence="3 4">
    <name type="scientific">Mycobacterium terramassiliense</name>
    <dbReference type="NCBI Taxonomy" id="1841859"/>
    <lineage>
        <taxon>Bacteria</taxon>
        <taxon>Bacillati</taxon>
        <taxon>Actinomycetota</taxon>
        <taxon>Actinomycetes</taxon>
        <taxon>Mycobacteriales</taxon>
        <taxon>Mycobacteriaceae</taxon>
        <taxon>Mycobacterium</taxon>
    </lineage>
</organism>